<protein>
    <submittedName>
        <fullName evidence="3">Phosphatase</fullName>
    </submittedName>
</protein>
<dbReference type="InterPro" id="IPR000340">
    <property type="entry name" value="Dual-sp_phosphatase_cat-dom"/>
</dbReference>
<dbReference type="EMBL" id="PXVC01000062">
    <property type="protein sequence ID" value="PSI00937.1"/>
    <property type="molecule type" value="Genomic_DNA"/>
</dbReference>
<evidence type="ECO:0000259" key="2">
    <source>
        <dbReference type="PROSITE" id="PS50056"/>
    </source>
</evidence>
<comment type="caution">
    <text evidence="3">The sequence shown here is derived from an EMBL/GenBank/DDBJ whole genome shotgun (WGS) entry which is preliminary data.</text>
</comment>
<dbReference type="SUPFAM" id="SSF52799">
    <property type="entry name" value="(Phosphotyrosine protein) phosphatases II"/>
    <property type="match status" value="1"/>
</dbReference>
<dbReference type="AlphaFoldDB" id="A0A2P7ECJ5"/>
<name>A0A2P7ECJ5_9SYNE</name>
<feature type="domain" description="Tyrosine-protein phosphatase" evidence="1">
    <location>
        <begin position="13"/>
        <end position="163"/>
    </location>
</feature>
<dbReference type="Proteomes" id="UP000240206">
    <property type="component" value="Unassembled WGS sequence"/>
</dbReference>
<dbReference type="Gene3D" id="3.90.190.10">
    <property type="entry name" value="Protein tyrosine phosphatase superfamily"/>
    <property type="match status" value="1"/>
</dbReference>
<dbReference type="InterPro" id="IPR020422">
    <property type="entry name" value="TYR_PHOSPHATASE_DUAL_dom"/>
</dbReference>
<organism evidence="3 4">
    <name type="scientific">Synechococcus lacustris str. Tous</name>
    <dbReference type="NCBI Taxonomy" id="1910958"/>
    <lineage>
        <taxon>Bacteria</taxon>
        <taxon>Bacillati</taxon>
        <taxon>Cyanobacteriota</taxon>
        <taxon>Cyanophyceae</taxon>
        <taxon>Synechococcales</taxon>
        <taxon>Synechococcaceae</taxon>
        <taxon>Synechococcus</taxon>
    </lineage>
</organism>
<dbReference type="InterPro" id="IPR000387">
    <property type="entry name" value="Tyr_Pase_dom"/>
</dbReference>
<accession>A0A2P7ECJ5</accession>
<gene>
    <name evidence="3" type="ORF">C7K08_10550</name>
</gene>
<evidence type="ECO:0000313" key="3">
    <source>
        <dbReference type="EMBL" id="PSI00937.1"/>
    </source>
</evidence>
<sequence length="163" mass="17911">MNKALVKPSVRFHFSWILNGLLAVGPAPRAHRHIDRLSNAGFRSILSLCAPAEVSNQEPGLIVELQNKFNYLNFVLPDHRSGRAPTISELQQALVLAEQALFNAPPLYVHCVAAVERSPLVCMAILLQRKGISPLAALDYMQQVHPGTNPLPQQLALLNSLKP</sequence>
<proteinExistence type="predicted"/>
<dbReference type="RefSeq" id="WP_106500579.1">
    <property type="nucleotide sequence ID" value="NZ_PXVC01000062.1"/>
</dbReference>
<dbReference type="PROSITE" id="PS50056">
    <property type="entry name" value="TYR_PHOSPHATASE_2"/>
    <property type="match status" value="1"/>
</dbReference>
<evidence type="ECO:0000313" key="4">
    <source>
        <dbReference type="Proteomes" id="UP000240206"/>
    </source>
</evidence>
<dbReference type="CDD" id="cd14498">
    <property type="entry name" value="DSP"/>
    <property type="match status" value="1"/>
</dbReference>
<feature type="domain" description="Tyrosine specific protein phosphatases" evidence="2">
    <location>
        <begin position="88"/>
        <end position="156"/>
    </location>
</feature>
<dbReference type="Pfam" id="PF00782">
    <property type="entry name" value="DSPc"/>
    <property type="match status" value="1"/>
</dbReference>
<evidence type="ECO:0000259" key="1">
    <source>
        <dbReference type="PROSITE" id="PS50054"/>
    </source>
</evidence>
<dbReference type="PROSITE" id="PS50054">
    <property type="entry name" value="TYR_PHOSPHATASE_DUAL"/>
    <property type="match status" value="1"/>
</dbReference>
<dbReference type="InterPro" id="IPR029021">
    <property type="entry name" value="Prot-tyrosine_phosphatase-like"/>
</dbReference>
<reference evidence="4" key="1">
    <citation type="submission" date="2018-03" db="EMBL/GenBank/DDBJ databases">
        <title>Ecological and genomic features of two cosmopolitan and abundant freshwater picocyanobacteria.</title>
        <authorList>
            <person name="Cabello-Yeves P.J."/>
            <person name="Picazo A."/>
            <person name="Camacho A."/>
            <person name="Callieri C."/>
            <person name="Rosselli R."/>
            <person name="Roda-Garcia J."/>
            <person name="Coutinho F.H."/>
            <person name="Rodriguez-Valera F."/>
        </authorList>
    </citation>
    <scope>NUCLEOTIDE SEQUENCE [LARGE SCALE GENOMIC DNA]</scope>
    <source>
        <strain evidence="4">Tous</strain>
    </source>
</reference>
<keyword evidence="4" id="KW-1185">Reference proteome</keyword>